<comment type="similarity">
    <text evidence="1">Belongs to the AAA ATPase family.</text>
</comment>
<dbReference type="PANTHER" id="PTHR23070">
    <property type="entry name" value="BCS1 AAA-TYPE ATPASE"/>
    <property type="match status" value="1"/>
</dbReference>
<proteinExistence type="inferred from homology"/>
<dbReference type="AlphaFoldDB" id="A0A6J5XY17"/>
<dbReference type="InterPro" id="IPR003959">
    <property type="entry name" value="ATPase_AAA_core"/>
</dbReference>
<dbReference type="InterPro" id="IPR003960">
    <property type="entry name" value="ATPase_AAA_CS"/>
</dbReference>
<dbReference type="PROSITE" id="PS00674">
    <property type="entry name" value="AAA"/>
    <property type="match status" value="1"/>
</dbReference>
<dbReference type="GO" id="GO:0016887">
    <property type="term" value="F:ATP hydrolysis activity"/>
    <property type="evidence" value="ECO:0007669"/>
    <property type="project" value="InterPro"/>
</dbReference>
<dbReference type="Gene3D" id="3.40.50.300">
    <property type="entry name" value="P-loop containing nucleotide triphosphate hydrolases"/>
    <property type="match status" value="1"/>
</dbReference>
<sequence>MVGVIYVTNWVLQWTLSDLLNFIDGLWSGFGDERFIVFTTNHKDRLDPALLRSGRMDVHIHLSYCTTSGFGILASNYLGIHGGGNNPHPLCGEIEGLIESAEVTPAEVAEELMKSDDADGALQGLVNFLKRKKVESNKTEDEIEGSTEKAKRQKTDEGEETE</sequence>
<evidence type="ECO:0000256" key="1">
    <source>
        <dbReference type="RuleBase" id="RU003651"/>
    </source>
</evidence>
<accession>A0A6J5XY17</accession>
<dbReference type="InterPro" id="IPR058017">
    <property type="entry name" value="At3g28540-like_C"/>
</dbReference>
<evidence type="ECO:0000259" key="4">
    <source>
        <dbReference type="Pfam" id="PF25568"/>
    </source>
</evidence>
<evidence type="ECO:0000313" key="5">
    <source>
        <dbReference type="EMBL" id="CAB4318081.1"/>
    </source>
</evidence>
<gene>
    <name evidence="5" type="ORF">ORAREDHAP_LOCUS45062</name>
</gene>
<keyword evidence="6" id="KW-1185">Reference proteome</keyword>
<dbReference type="SUPFAM" id="SSF52540">
    <property type="entry name" value="P-loop containing nucleoside triphosphate hydrolases"/>
    <property type="match status" value="1"/>
</dbReference>
<dbReference type="Gene3D" id="6.10.280.40">
    <property type="match status" value="1"/>
</dbReference>
<organism evidence="5 6">
    <name type="scientific">Prunus armeniaca</name>
    <name type="common">Apricot</name>
    <name type="synonym">Armeniaca vulgaris</name>
    <dbReference type="NCBI Taxonomy" id="36596"/>
    <lineage>
        <taxon>Eukaryota</taxon>
        <taxon>Viridiplantae</taxon>
        <taxon>Streptophyta</taxon>
        <taxon>Embryophyta</taxon>
        <taxon>Tracheophyta</taxon>
        <taxon>Spermatophyta</taxon>
        <taxon>Magnoliopsida</taxon>
        <taxon>eudicotyledons</taxon>
        <taxon>Gunneridae</taxon>
        <taxon>Pentapetalae</taxon>
        <taxon>rosids</taxon>
        <taxon>fabids</taxon>
        <taxon>Rosales</taxon>
        <taxon>Rosaceae</taxon>
        <taxon>Amygdaloideae</taxon>
        <taxon>Amygdaleae</taxon>
        <taxon>Prunus</taxon>
    </lineage>
</organism>
<dbReference type="GO" id="GO:0005524">
    <property type="term" value="F:ATP binding"/>
    <property type="evidence" value="ECO:0007669"/>
    <property type="project" value="UniProtKB-KW"/>
</dbReference>
<evidence type="ECO:0000259" key="3">
    <source>
        <dbReference type="Pfam" id="PF00004"/>
    </source>
</evidence>
<dbReference type="Pfam" id="PF00004">
    <property type="entry name" value="AAA"/>
    <property type="match status" value="1"/>
</dbReference>
<feature type="domain" description="ATPase AAA-type core" evidence="3">
    <location>
        <begin position="15"/>
        <end position="63"/>
    </location>
</feature>
<dbReference type="Proteomes" id="UP000507245">
    <property type="component" value="Unassembled WGS sequence"/>
</dbReference>
<evidence type="ECO:0000313" key="6">
    <source>
        <dbReference type="Proteomes" id="UP000507245"/>
    </source>
</evidence>
<protein>
    <submittedName>
        <fullName evidence="5">Uncharacterized protein</fullName>
    </submittedName>
</protein>
<evidence type="ECO:0000256" key="2">
    <source>
        <dbReference type="SAM" id="MobiDB-lite"/>
    </source>
</evidence>
<dbReference type="OrthoDB" id="10251412at2759"/>
<feature type="region of interest" description="Disordered" evidence="2">
    <location>
        <begin position="135"/>
        <end position="162"/>
    </location>
</feature>
<feature type="domain" description="AAA+ ATPase At3g28540-like C-terminal" evidence="4">
    <location>
        <begin position="65"/>
        <end position="138"/>
    </location>
</feature>
<dbReference type="InterPro" id="IPR050747">
    <property type="entry name" value="Mitochondrial_chaperone_BCS1"/>
</dbReference>
<reference evidence="6" key="1">
    <citation type="journal article" date="2020" name="Genome Biol.">
        <title>Gamete binning: chromosome-level and haplotype-resolved genome assembly enabled by high-throughput single-cell sequencing of gamete genomes.</title>
        <authorList>
            <person name="Campoy J.A."/>
            <person name="Sun H."/>
            <person name="Goel M."/>
            <person name="Jiao W.-B."/>
            <person name="Folz-Donahue K."/>
            <person name="Wang N."/>
            <person name="Rubio M."/>
            <person name="Liu C."/>
            <person name="Kukat C."/>
            <person name="Ruiz D."/>
            <person name="Huettel B."/>
            <person name="Schneeberger K."/>
        </authorList>
    </citation>
    <scope>NUCLEOTIDE SEQUENCE [LARGE SCALE GENOMIC DNA]</scope>
    <source>
        <strain evidence="6">cv. Rojo Pasion</strain>
    </source>
</reference>
<dbReference type="InterPro" id="IPR027417">
    <property type="entry name" value="P-loop_NTPase"/>
</dbReference>
<dbReference type="EMBL" id="CAEKKB010000007">
    <property type="protein sequence ID" value="CAB4318081.1"/>
    <property type="molecule type" value="Genomic_DNA"/>
</dbReference>
<keyword evidence="1" id="KW-0547">Nucleotide-binding</keyword>
<feature type="compositionally biased region" description="Basic and acidic residues" evidence="2">
    <location>
        <begin position="135"/>
        <end position="156"/>
    </location>
</feature>
<keyword evidence="1" id="KW-0067">ATP-binding</keyword>
<name>A0A6J5XY17_PRUAR</name>
<dbReference type="Pfam" id="PF25568">
    <property type="entry name" value="AAA_lid_At3g28540"/>
    <property type="match status" value="1"/>
</dbReference>